<dbReference type="Gene3D" id="3.30.559.30">
    <property type="entry name" value="Nonribosomal peptide synthetase, condensation domain"/>
    <property type="match status" value="2"/>
</dbReference>
<dbReference type="NCBIfam" id="NF003417">
    <property type="entry name" value="PRK04813.1"/>
    <property type="match status" value="2"/>
</dbReference>
<dbReference type="SMART" id="SM00823">
    <property type="entry name" value="PKS_PP"/>
    <property type="match status" value="1"/>
</dbReference>
<dbReference type="Pfam" id="PF00668">
    <property type="entry name" value="Condensation"/>
    <property type="match status" value="1"/>
</dbReference>
<dbReference type="EC" id="6.2.1.54" evidence="6"/>
<comment type="pathway">
    <text evidence="1">Siderophore biosynthesis.</text>
</comment>
<dbReference type="EMBL" id="CAMAPD010000001">
    <property type="protein sequence ID" value="CAH9050261.1"/>
    <property type="molecule type" value="Genomic_DNA"/>
</dbReference>
<evidence type="ECO:0000313" key="6">
    <source>
        <dbReference type="EMBL" id="CAH9050261.1"/>
    </source>
</evidence>
<dbReference type="InterPro" id="IPR010071">
    <property type="entry name" value="AA_adenyl_dom"/>
</dbReference>
<keyword evidence="2" id="KW-0596">Phosphopantetheine</keyword>
<reference evidence="6 7" key="1">
    <citation type="submission" date="2022-07" db="EMBL/GenBank/DDBJ databases">
        <authorList>
            <person name="Criscuolo A."/>
        </authorList>
    </citation>
    <scope>NUCLEOTIDE SEQUENCE [LARGE SCALE GENOMIC DNA]</scope>
    <source>
        <strain evidence="7">CIP 111951</strain>
    </source>
</reference>
<dbReference type="GO" id="GO:0016874">
    <property type="term" value="F:ligase activity"/>
    <property type="evidence" value="ECO:0007669"/>
    <property type="project" value="UniProtKB-KW"/>
</dbReference>
<evidence type="ECO:0000259" key="5">
    <source>
        <dbReference type="PROSITE" id="PS50075"/>
    </source>
</evidence>
<dbReference type="Gene3D" id="2.30.38.10">
    <property type="entry name" value="Luciferase, Domain 3"/>
    <property type="match status" value="1"/>
</dbReference>
<protein>
    <submittedName>
        <fullName evidence="6">D-alanine--D-alanyl carrier protein ligase</fullName>
        <ecNumber evidence="6">6.2.1.54</ecNumber>
    </submittedName>
</protein>
<dbReference type="Gene3D" id="3.30.300.30">
    <property type="match status" value="2"/>
</dbReference>
<feature type="domain" description="Carrier" evidence="5">
    <location>
        <begin position="1116"/>
        <end position="1191"/>
    </location>
</feature>
<feature type="domain" description="Carrier" evidence="5">
    <location>
        <begin position="2168"/>
        <end position="2243"/>
    </location>
</feature>
<dbReference type="Pfam" id="PF00550">
    <property type="entry name" value="PP-binding"/>
    <property type="match status" value="2"/>
</dbReference>
<comment type="caution">
    <text evidence="6">The sequence shown here is derived from an EMBL/GenBank/DDBJ whole genome shotgun (WGS) entry which is preliminary data.</text>
</comment>
<sequence length="2261" mass="252350">MNQVFSLSPVQQQRCVNKQLLDRDQATLFEFDIVTTLSAQELLHLIEQICHEQELFFIRFEMNNTDEVIQKITEQGNYVCQLSDSEEAYIACKTALKEWQIDYENGPIVQLHAYQAGNTVKLSVAGSQLLLDLGCLSAIFNKLDVKAAGADAQSSLQHIDVSEWLLEEVEQQDSFWSNQGVNLGAARAIKLAAYEDCIQIDVSASQAIQLATLSEQQKMAVEDWIAVRWAQYLGNILALDKLTLNCYSDGRQQEVLADIVGPLTRFLPIHCDLSAPGLPAQFTQQRKQILAHQETMKAEYALAFCSNHGLSIESDLLLTTPRLSVTLLQHSPASADHQTLLRVVKQHSSGWQLQWLLPALVINKEQAQQLLQQFVFEWLLTSKVSSYAQSDSSALLLNGGYLQHPDLDSVECDELEAKVQLAEPMMTSIVKLCQQHNLELFEPVRAAFACVLASIHGQDQVSFIQQADSHGKGLVYAGIGANIISADLSASQIEAILASDDHLKTSQVSADNVSQLVTDCCVNTAFIIADAKRAELSLAAQLSEYQVSYDLVLTFSQTGEVVINANPKVISKRVMNAVIESLQCVLSQFAQQPKTEYSQLTLTSHSGEAVQSSATEVPNLLLWFKEQASVNANKVAVADDEIALSYKELDARSDLLACLLVARGVNKEMPVGIMLSKGANQIVAMLAVLKSGACYVPLDLANPTSRNQHIVQDSKMQLCLCATQEHLTGLSVAAVLLNDTDEQLAAHLPALDSFTGEELAYIIYTSGTTGKPKGVEISHRNLASLFASLPVQLTPKEGDSWLMLHSFAFDFSAWEIWGALLFGGRVYVPSNEQVIDLRLLSEVIEEQEITVLNQTPSAFYPLIAHLSLASHSALRMVIFGGEKLQPSRLIPWFDSWNNKVQLVNMYGITEVTVHATYHLLQRGETANVQSIIGSPLPDMEIIHCDHHGRRLPGALRGELWLSGNGIAKGYWGLEDVSKAKFVSRAGKIYYRSGDLGYKTADQQWVYCSRADSQVQIRGFRIELGEVRHALEELEDIQQAEVTTIVSASSDAMLVALVKATRRLNTDTVETQLAQSLPDYMIPKRIIQVESFKRTVNGKLDLERVIETIPEKAANARAMSAEEAEIAAIWCHVLGLDVVTAEDNFFNLGGHSLLATEVVIKVGKAFDMNVPLVALLESPTVAGMAQYTLRHRNVEQEQTAQLMTDKSRAGEPFPLTDIQHAYRFGSEDNMEMGEVLSSNYREIDWRDMNVEAFSTALNSLIKRHDMLRVVIVGTDQQKVLDSVNEFDLGMLDLRLLPEPQREAALLIRREQMLAQKLNSATWPLFDVKISQLADQDFRVHVIMNSLIVDAWSEMILSREFMAMYEKNDSHLPELTLTFRDYVLHQNVLKQQQSYKRSRDYWQQRLETFPERPALPLIQKPEQLSNVEFVSRRKKLGKAHWAALKEQAAKLQVSPTSLLLTCYADVLGLWSECAEFVINLTLFNRAPVHNQVMDIVGDFTTVNLLAVDTHQNNFIEAVQRLQKRLWQDLDHKDYNGIEVVRALATKKGSFQDAIMPVVFTSTLGMEGNGSDDLTENFAVARTAQVWLDHAVAEADGELFLTWSSVDKLFPDNMMEEMFNCYFDLLERVAQVNEDELSTLAPMMASEQRAKRAVINNTEAELPSGLLHQPLLAQSLAAPERIAVIQREVQLSYGQLLAQAIALAKQLQSYNLSQGELVGVVMAKSWKQVPAVLAIQLVGGAYLPVDANLPQQRRQQILEEGQARCIIVEHMIDDLPSFEQYTLPEHVDDSDNQQQLIQLQDPQVNKDDLAYVIFTSGSTGKPKGVMITHGAARNTIEDINQRFNVTDKDTVLGLSALNFDLSVYDIFGVLGAGGRLVLPADDENRDPGKWLAYIEKYNVTIWNTVPALMQMLVEYSAVKHFPQNLRVCMLSGDWINVAMAAKIKQLHPHLTLTSLGGATEASIWSIAYDIEQVNPQWSSIPYGKPLLNQGYMILNENMANCPDWVKGDLYITGKGLAKGYWNDKKKTEQHFLQVPAIEHKLYKTGDKGRYLPDGNIQFLGREDNQVKVRGYRIELEEIEHHLLQQPQILSAKVVVVNDAKQRLHLAAYICAEQQISCDNLRLAVAQKLPDYMVPTFWRILDKLPLGANGKVDLKRLPAIDFAATSNEEAALSNDAVLNTVMRICCELLEVNHLHKDDNLIMQGADSIMVTKLLVLLKKSFDIELPIAPLFANPTVDAIATLIKAAKIQQQELNDNTEDTEVMEF</sequence>
<dbReference type="Gene3D" id="1.10.1200.10">
    <property type="entry name" value="ACP-like"/>
    <property type="match status" value="2"/>
</dbReference>
<proteinExistence type="predicted"/>
<dbReference type="InterPro" id="IPR001242">
    <property type="entry name" value="Condensation_dom"/>
</dbReference>
<evidence type="ECO:0000313" key="7">
    <source>
        <dbReference type="Proteomes" id="UP001152485"/>
    </source>
</evidence>
<dbReference type="CDD" id="cd12114">
    <property type="entry name" value="A_NRPS_TlmIV_like"/>
    <property type="match status" value="1"/>
</dbReference>
<dbReference type="SUPFAM" id="SSF52777">
    <property type="entry name" value="CoA-dependent acyltransferases"/>
    <property type="match status" value="5"/>
</dbReference>
<organism evidence="6 7">
    <name type="scientific">Pseudoalteromonas holothuriae</name>
    <dbReference type="NCBI Taxonomy" id="2963714"/>
    <lineage>
        <taxon>Bacteria</taxon>
        <taxon>Pseudomonadati</taxon>
        <taxon>Pseudomonadota</taxon>
        <taxon>Gammaproteobacteria</taxon>
        <taxon>Alteromonadales</taxon>
        <taxon>Pseudoalteromonadaceae</taxon>
        <taxon>Pseudoalteromonas</taxon>
    </lineage>
</organism>
<dbReference type="InterPro" id="IPR020845">
    <property type="entry name" value="AMP-binding_CS"/>
</dbReference>
<dbReference type="Pfam" id="PF13193">
    <property type="entry name" value="AMP-binding_C"/>
    <property type="match status" value="1"/>
</dbReference>
<evidence type="ECO:0000256" key="4">
    <source>
        <dbReference type="ARBA" id="ARBA00022598"/>
    </source>
</evidence>
<dbReference type="InterPro" id="IPR042099">
    <property type="entry name" value="ANL_N_sf"/>
</dbReference>
<evidence type="ECO:0000256" key="1">
    <source>
        <dbReference type="ARBA" id="ARBA00004924"/>
    </source>
</evidence>
<dbReference type="Gene3D" id="3.30.559.10">
    <property type="entry name" value="Chloramphenicol acetyltransferase-like domain"/>
    <property type="match status" value="1"/>
</dbReference>
<dbReference type="NCBIfam" id="TIGR01733">
    <property type="entry name" value="AA-adenyl-dom"/>
    <property type="match status" value="2"/>
</dbReference>
<dbReference type="Proteomes" id="UP001152485">
    <property type="component" value="Unassembled WGS sequence"/>
</dbReference>
<dbReference type="InterPro" id="IPR057737">
    <property type="entry name" value="Condensation_MtbB-like"/>
</dbReference>
<accession>A0ABN8UFX9</accession>
<dbReference type="PROSITE" id="PS50075">
    <property type="entry name" value="CARRIER"/>
    <property type="match status" value="2"/>
</dbReference>
<dbReference type="SUPFAM" id="SSF47336">
    <property type="entry name" value="ACP-like"/>
    <property type="match status" value="2"/>
</dbReference>
<dbReference type="Gene3D" id="3.40.50.12780">
    <property type="entry name" value="N-terminal domain of ligase-like"/>
    <property type="match status" value="1"/>
</dbReference>
<dbReference type="CDD" id="cd19535">
    <property type="entry name" value="Cyc_NRPS"/>
    <property type="match status" value="1"/>
</dbReference>
<dbReference type="InterPro" id="IPR023213">
    <property type="entry name" value="CAT-like_dom_sf"/>
</dbReference>
<evidence type="ECO:0000256" key="2">
    <source>
        <dbReference type="ARBA" id="ARBA00022450"/>
    </source>
</evidence>
<keyword evidence="4 6" id="KW-0436">Ligase</keyword>
<dbReference type="RefSeq" id="WP_261591362.1">
    <property type="nucleotide sequence ID" value="NZ_CAMAPD010000001.1"/>
</dbReference>
<dbReference type="InterPro" id="IPR025110">
    <property type="entry name" value="AMP-bd_C"/>
</dbReference>
<dbReference type="InterPro" id="IPR000873">
    <property type="entry name" value="AMP-dep_synth/lig_dom"/>
</dbReference>
<gene>
    <name evidence="6" type="primary">dltA_2</name>
    <name evidence="6" type="ORF">PSECIP111951_00155</name>
</gene>
<dbReference type="PANTHER" id="PTHR45527">
    <property type="entry name" value="NONRIBOSOMAL PEPTIDE SYNTHETASE"/>
    <property type="match status" value="1"/>
</dbReference>
<dbReference type="InterPro" id="IPR036736">
    <property type="entry name" value="ACP-like_sf"/>
</dbReference>
<dbReference type="InterPro" id="IPR045851">
    <property type="entry name" value="AMP-bd_C_sf"/>
</dbReference>
<dbReference type="Gene3D" id="3.40.50.980">
    <property type="match status" value="2"/>
</dbReference>
<keyword evidence="3" id="KW-0597">Phosphoprotein</keyword>
<dbReference type="SUPFAM" id="SSF56801">
    <property type="entry name" value="Acetyl-CoA synthetase-like"/>
    <property type="match status" value="2"/>
</dbReference>
<evidence type="ECO:0000256" key="3">
    <source>
        <dbReference type="ARBA" id="ARBA00022553"/>
    </source>
</evidence>
<dbReference type="Pfam" id="PF00501">
    <property type="entry name" value="AMP-binding"/>
    <property type="match status" value="2"/>
</dbReference>
<name>A0ABN8UFX9_9GAMM</name>
<dbReference type="PROSITE" id="PS00455">
    <property type="entry name" value="AMP_BINDING"/>
    <property type="match status" value="2"/>
</dbReference>
<dbReference type="InterPro" id="IPR020806">
    <property type="entry name" value="PKS_PP-bd"/>
</dbReference>
<dbReference type="PANTHER" id="PTHR45527:SF10">
    <property type="entry name" value="PYOCHELIN SYNTHASE PCHF"/>
    <property type="match status" value="1"/>
</dbReference>
<dbReference type="InterPro" id="IPR009081">
    <property type="entry name" value="PP-bd_ACP"/>
</dbReference>